<evidence type="ECO:0000256" key="1">
    <source>
        <dbReference type="SAM" id="MobiDB-lite"/>
    </source>
</evidence>
<dbReference type="AlphaFoldDB" id="A0AA40FFF2"/>
<protein>
    <submittedName>
        <fullName evidence="2">Uncharacterized protein</fullName>
    </submittedName>
</protein>
<organism evidence="2 3">
    <name type="scientific">Melipona bicolor</name>
    <dbReference type="NCBI Taxonomy" id="60889"/>
    <lineage>
        <taxon>Eukaryota</taxon>
        <taxon>Metazoa</taxon>
        <taxon>Ecdysozoa</taxon>
        <taxon>Arthropoda</taxon>
        <taxon>Hexapoda</taxon>
        <taxon>Insecta</taxon>
        <taxon>Pterygota</taxon>
        <taxon>Neoptera</taxon>
        <taxon>Endopterygota</taxon>
        <taxon>Hymenoptera</taxon>
        <taxon>Apocrita</taxon>
        <taxon>Aculeata</taxon>
        <taxon>Apoidea</taxon>
        <taxon>Anthophila</taxon>
        <taxon>Apidae</taxon>
        <taxon>Melipona</taxon>
    </lineage>
</organism>
<evidence type="ECO:0000313" key="2">
    <source>
        <dbReference type="EMBL" id="KAK1117972.1"/>
    </source>
</evidence>
<dbReference type="Proteomes" id="UP001177670">
    <property type="component" value="Unassembled WGS sequence"/>
</dbReference>
<feature type="region of interest" description="Disordered" evidence="1">
    <location>
        <begin position="55"/>
        <end position="75"/>
    </location>
</feature>
<reference evidence="2" key="1">
    <citation type="submission" date="2021-10" db="EMBL/GenBank/DDBJ databases">
        <title>Melipona bicolor Genome sequencing and assembly.</title>
        <authorList>
            <person name="Araujo N.S."/>
            <person name="Arias M.C."/>
        </authorList>
    </citation>
    <scope>NUCLEOTIDE SEQUENCE</scope>
    <source>
        <strain evidence="2">USP_2M_L1-L4_2017</strain>
        <tissue evidence="2">Whole body</tissue>
    </source>
</reference>
<gene>
    <name evidence="2" type="ORF">K0M31_015421</name>
</gene>
<keyword evidence="3" id="KW-1185">Reference proteome</keyword>
<dbReference type="EMBL" id="JAHYIQ010000046">
    <property type="protein sequence ID" value="KAK1117972.1"/>
    <property type="molecule type" value="Genomic_DNA"/>
</dbReference>
<comment type="caution">
    <text evidence="2">The sequence shown here is derived from an EMBL/GenBank/DDBJ whole genome shotgun (WGS) entry which is preliminary data.</text>
</comment>
<accession>A0AA40FFF2</accession>
<evidence type="ECO:0000313" key="3">
    <source>
        <dbReference type="Proteomes" id="UP001177670"/>
    </source>
</evidence>
<proteinExistence type="predicted"/>
<name>A0AA40FFF2_9HYME</name>
<sequence length="116" mass="12579">MVFRGEPNVLLPAIRDWFFGLLSVTPRGDWQGSDNDLFGNSQLLARPVGKTQLTDASFFPKEKTNGNGASRGGFKSTEGVRAAFNTAPGARSLRAQVDATGFIRIGEEEISMRTSN</sequence>